<dbReference type="KEGG" id="hro:HELRODRAFT_182640"/>
<organism evidence="2 3">
    <name type="scientific">Helobdella robusta</name>
    <name type="common">Californian leech</name>
    <dbReference type="NCBI Taxonomy" id="6412"/>
    <lineage>
        <taxon>Eukaryota</taxon>
        <taxon>Metazoa</taxon>
        <taxon>Spiralia</taxon>
        <taxon>Lophotrochozoa</taxon>
        <taxon>Annelida</taxon>
        <taxon>Clitellata</taxon>
        <taxon>Hirudinea</taxon>
        <taxon>Rhynchobdellida</taxon>
        <taxon>Glossiphoniidae</taxon>
        <taxon>Helobdella</taxon>
    </lineage>
</organism>
<evidence type="ECO:0000313" key="3">
    <source>
        <dbReference type="Proteomes" id="UP000015101"/>
    </source>
</evidence>
<dbReference type="EnsemblMetazoa" id="HelroT182640">
    <property type="protein sequence ID" value="HelroP182640"/>
    <property type="gene ID" value="HelroG182640"/>
</dbReference>
<name>T1FIJ0_HELRO</name>
<reference evidence="2" key="3">
    <citation type="submission" date="2015-06" db="UniProtKB">
        <authorList>
            <consortium name="EnsemblMetazoa"/>
        </authorList>
    </citation>
    <scope>IDENTIFICATION</scope>
</reference>
<reference evidence="1 3" key="2">
    <citation type="journal article" date="2013" name="Nature">
        <title>Insights into bilaterian evolution from three spiralian genomes.</title>
        <authorList>
            <person name="Simakov O."/>
            <person name="Marletaz F."/>
            <person name="Cho S.J."/>
            <person name="Edsinger-Gonzales E."/>
            <person name="Havlak P."/>
            <person name="Hellsten U."/>
            <person name="Kuo D.H."/>
            <person name="Larsson T."/>
            <person name="Lv J."/>
            <person name="Arendt D."/>
            <person name="Savage R."/>
            <person name="Osoegawa K."/>
            <person name="de Jong P."/>
            <person name="Grimwood J."/>
            <person name="Chapman J.A."/>
            <person name="Shapiro H."/>
            <person name="Aerts A."/>
            <person name="Otillar R.P."/>
            <person name="Terry A.Y."/>
            <person name="Boore J.L."/>
            <person name="Grigoriev I.V."/>
            <person name="Lindberg D.R."/>
            <person name="Seaver E.C."/>
            <person name="Weisblat D.A."/>
            <person name="Putnam N.H."/>
            <person name="Rokhsar D.S."/>
        </authorList>
    </citation>
    <scope>NUCLEOTIDE SEQUENCE</scope>
</reference>
<evidence type="ECO:0000313" key="2">
    <source>
        <dbReference type="EnsemblMetazoa" id="HelroP182640"/>
    </source>
</evidence>
<dbReference type="EMBL" id="KB097747">
    <property type="protein sequence ID" value="ESN90807.1"/>
    <property type="molecule type" value="Genomic_DNA"/>
</dbReference>
<proteinExistence type="predicted"/>
<dbReference type="HOGENOM" id="CLU_1645577_0_0_1"/>
<sequence>MVRIGLLNAKSIYNKVDDVNGMIYAGLDILVLCETWHGTEGNISVRLAMPPAFTFVDFVRPHDPGHEDLILQFFDDKIARITETTNAHSEFPLQVVSMLDIQSHLQLKTVGNLQTKNRYTRFLYKFFNDLKHLRCQPRVELVFILMSIIQGQENIGTMRHM</sequence>
<dbReference type="InParanoid" id="T1FIJ0"/>
<reference evidence="3" key="1">
    <citation type="submission" date="2012-12" db="EMBL/GenBank/DDBJ databases">
        <authorList>
            <person name="Hellsten U."/>
            <person name="Grimwood J."/>
            <person name="Chapman J.A."/>
            <person name="Shapiro H."/>
            <person name="Aerts A."/>
            <person name="Otillar R.P."/>
            <person name="Terry A.Y."/>
            <person name="Boore J.L."/>
            <person name="Simakov O."/>
            <person name="Marletaz F."/>
            <person name="Cho S.-J."/>
            <person name="Edsinger-Gonzales E."/>
            <person name="Havlak P."/>
            <person name="Kuo D.-H."/>
            <person name="Larsson T."/>
            <person name="Lv J."/>
            <person name="Arendt D."/>
            <person name="Savage R."/>
            <person name="Osoegawa K."/>
            <person name="de Jong P."/>
            <person name="Lindberg D.R."/>
            <person name="Seaver E.C."/>
            <person name="Weisblat D.A."/>
            <person name="Putnam N.H."/>
            <person name="Grigoriev I.V."/>
            <person name="Rokhsar D.S."/>
        </authorList>
    </citation>
    <scope>NUCLEOTIDE SEQUENCE</scope>
</reference>
<dbReference type="GeneID" id="20208639"/>
<accession>T1FIJ0</accession>
<keyword evidence="3" id="KW-1185">Reference proteome</keyword>
<dbReference type="AlphaFoldDB" id="T1FIJ0"/>
<dbReference type="EMBL" id="AMQM01008294">
    <property type="status" value="NOT_ANNOTATED_CDS"/>
    <property type="molecule type" value="Genomic_DNA"/>
</dbReference>
<gene>
    <name evidence="2" type="primary">20208639</name>
    <name evidence="1" type="ORF">HELRODRAFT_182640</name>
</gene>
<protein>
    <submittedName>
        <fullName evidence="1 2">Uncharacterized protein</fullName>
    </submittedName>
</protein>
<dbReference type="CTD" id="20208639"/>
<dbReference type="RefSeq" id="XP_009031132.1">
    <property type="nucleotide sequence ID" value="XM_009032884.1"/>
</dbReference>
<evidence type="ECO:0000313" key="1">
    <source>
        <dbReference type="EMBL" id="ESN90807.1"/>
    </source>
</evidence>
<dbReference type="Proteomes" id="UP000015101">
    <property type="component" value="Unassembled WGS sequence"/>
</dbReference>
<dbReference type="OrthoDB" id="419189at2759"/>